<evidence type="ECO:0000256" key="2">
    <source>
        <dbReference type="ARBA" id="ARBA00023239"/>
    </source>
</evidence>
<dbReference type="RefSeq" id="WP_277442904.1">
    <property type="nucleotide sequence ID" value="NZ_JAKOAV010000006.1"/>
</dbReference>
<reference evidence="4" key="1">
    <citation type="submission" date="2022-02" db="EMBL/GenBank/DDBJ databases">
        <authorList>
            <person name="Leng L."/>
        </authorList>
    </citation>
    <scope>NUCLEOTIDE SEQUENCE</scope>
    <source>
        <strain evidence="4">JI</strain>
    </source>
</reference>
<dbReference type="GO" id="GO:0051604">
    <property type="term" value="P:protein maturation"/>
    <property type="evidence" value="ECO:0007669"/>
    <property type="project" value="UniProtKB-UniRule"/>
</dbReference>
<dbReference type="Pfam" id="PF01969">
    <property type="entry name" value="Ni_insertion"/>
    <property type="match status" value="1"/>
</dbReference>
<name>A0A9X4H7D3_9FIRM</name>
<evidence type="ECO:0000313" key="5">
    <source>
        <dbReference type="Proteomes" id="UP001154312"/>
    </source>
</evidence>
<keyword evidence="5" id="KW-1185">Reference proteome</keyword>
<evidence type="ECO:0000256" key="3">
    <source>
        <dbReference type="HAMAP-Rule" id="MF_01074"/>
    </source>
</evidence>
<gene>
    <name evidence="3 4" type="primary">larC</name>
    <name evidence="4" type="ORF">L7E55_04730</name>
</gene>
<comment type="caution">
    <text evidence="4">The sequence shown here is derived from an EMBL/GenBank/DDBJ whole genome shotgun (WGS) entry which is preliminary data.</text>
</comment>
<dbReference type="EMBL" id="JAKOAV010000006">
    <property type="protein sequence ID" value="MDF9407669.1"/>
    <property type="molecule type" value="Genomic_DNA"/>
</dbReference>
<dbReference type="Gene3D" id="3.30.70.1380">
    <property type="entry name" value="Transcriptional regulatory protein pf0864 domain like"/>
    <property type="match status" value="1"/>
</dbReference>
<dbReference type="Gene3D" id="3.10.20.300">
    <property type="entry name" value="mk0293 like domain"/>
    <property type="match status" value="1"/>
</dbReference>
<dbReference type="Proteomes" id="UP001154312">
    <property type="component" value="Unassembled WGS sequence"/>
</dbReference>
<dbReference type="NCBIfam" id="TIGR00299">
    <property type="entry name" value="nickel pincer cofactor biosynthesis protein LarC"/>
    <property type="match status" value="1"/>
</dbReference>
<comment type="similarity">
    <text evidence="3">Belongs to the LarC family.</text>
</comment>
<dbReference type="InterPro" id="IPR002822">
    <property type="entry name" value="Ni_insertion"/>
</dbReference>
<dbReference type="AlphaFoldDB" id="A0A9X4H7D3"/>
<protein>
    <recommendedName>
        <fullName evidence="3">Pyridinium-3,5-bisthiocarboxylic acid mononucleotide nickel insertion protein</fullName>
        <shortName evidence="3">P2TMN nickel insertion protein</shortName>
        <ecNumber evidence="3">4.99.1.12</ecNumber>
    </recommendedName>
    <alternativeName>
        <fullName evidence="3">Nickel-pincer cofactor biosynthesis protein LarC</fullName>
    </alternativeName>
</protein>
<comment type="function">
    <text evidence="3">Involved in the biosynthesis of a nickel-pincer cofactor ((SCS)Ni(II) pincer complex). Binds Ni(2+), and functions in nickel delivery to pyridinium-3,5-bisthiocarboxylic acid mononucleotide (P2TMN), to form the mature cofactor. Is thus probably required for the activation of nickel-pincer cofactor-dependent enzymes.</text>
</comment>
<organism evidence="4 5">
    <name type="scientific">Pelotomaculum isophthalicicum JI</name>
    <dbReference type="NCBI Taxonomy" id="947010"/>
    <lineage>
        <taxon>Bacteria</taxon>
        <taxon>Bacillati</taxon>
        <taxon>Bacillota</taxon>
        <taxon>Clostridia</taxon>
        <taxon>Eubacteriales</taxon>
        <taxon>Desulfotomaculaceae</taxon>
        <taxon>Pelotomaculum</taxon>
    </lineage>
</organism>
<keyword evidence="2 3" id="KW-0456">Lyase</keyword>
<comment type="catalytic activity">
    <reaction evidence="3">
        <text>Ni(II)-pyridinium-3,5-bisthiocarboxylate mononucleotide = pyridinium-3,5-bisthiocarboxylate mononucleotide + Ni(2+)</text>
        <dbReference type="Rhea" id="RHEA:54784"/>
        <dbReference type="ChEBI" id="CHEBI:49786"/>
        <dbReference type="ChEBI" id="CHEBI:137372"/>
        <dbReference type="ChEBI" id="CHEBI:137373"/>
        <dbReference type="EC" id="4.99.1.12"/>
    </reaction>
</comment>
<sequence length="395" mass="43487">MKVLYFDCFSGISGDMTLGALIDLGIDVKLFKDELQKLNLTGYEITIQKKVKHGIAGTDVEINTYDDHAHKARNLRDIEMLIESSGLSENVKCFSGKVFLEIARAEAKVHNMSIDEVHFHEVGAVDSIVDIVGASICLDLLGAQKVFSSPLHEGQGFIECRHGRLPVPVPAVMEMLAGSKIPIPIISENINTELVTPTGMGIIKCLASGFGNMPAMIINKVGYGMGKRETGRLNAIRIVMGTFFEDTGDMEEVVVLETNIDDMSPEIIGYMAERLLASGALDVFHTPIYMKKNRPAAMVTVLARKEDEQKLADIVLKESSTLGIRRSIVARYRMDREIINVNTNLGAVRVKVASKGNIKKIAPEYEDCKEIAIRAGLPLQEVLQMVLKKSKEQLV</sequence>
<accession>A0A9X4H7D3</accession>
<dbReference type="PANTHER" id="PTHR36566:SF1">
    <property type="entry name" value="PYRIDINIUM-3,5-BISTHIOCARBOXYLIC ACID MONONUCLEOTIDE NICKEL INSERTION PROTEIN"/>
    <property type="match status" value="1"/>
</dbReference>
<evidence type="ECO:0000256" key="1">
    <source>
        <dbReference type="ARBA" id="ARBA00022596"/>
    </source>
</evidence>
<keyword evidence="1 3" id="KW-0533">Nickel</keyword>
<dbReference type="EC" id="4.99.1.12" evidence="3"/>
<dbReference type="GO" id="GO:0016151">
    <property type="term" value="F:nickel cation binding"/>
    <property type="evidence" value="ECO:0007669"/>
    <property type="project" value="UniProtKB-UniRule"/>
</dbReference>
<evidence type="ECO:0000313" key="4">
    <source>
        <dbReference type="EMBL" id="MDF9407669.1"/>
    </source>
</evidence>
<dbReference type="HAMAP" id="MF_01074">
    <property type="entry name" value="LarC"/>
    <property type="match status" value="1"/>
</dbReference>
<proteinExistence type="inferred from homology"/>
<dbReference type="PANTHER" id="PTHR36566">
    <property type="entry name" value="NICKEL INSERTION PROTEIN-RELATED"/>
    <property type="match status" value="1"/>
</dbReference>
<dbReference type="GO" id="GO:0016829">
    <property type="term" value="F:lyase activity"/>
    <property type="evidence" value="ECO:0007669"/>
    <property type="project" value="UniProtKB-UniRule"/>
</dbReference>